<keyword evidence="3" id="KW-0560">Oxidoreductase</keyword>
<reference evidence="7" key="1">
    <citation type="journal article" date="2017" name="Genome Biol.">
        <title>Comparative genomics reveals high biological diversity and specific adaptations in the industrially and medically important fungal genus Aspergillus.</title>
        <authorList>
            <person name="de Vries R.P."/>
            <person name="Riley R."/>
            <person name="Wiebenga A."/>
            <person name="Aguilar-Osorio G."/>
            <person name="Amillis S."/>
            <person name="Uchima C.A."/>
            <person name="Anderluh G."/>
            <person name="Asadollahi M."/>
            <person name="Askin M."/>
            <person name="Barry K."/>
            <person name="Battaglia E."/>
            <person name="Bayram O."/>
            <person name="Benocci T."/>
            <person name="Braus-Stromeyer S.A."/>
            <person name="Caldana C."/>
            <person name="Canovas D."/>
            <person name="Cerqueira G.C."/>
            <person name="Chen F."/>
            <person name="Chen W."/>
            <person name="Choi C."/>
            <person name="Clum A."/>
            <person name="Dos Santos R.A."/>
            <person name="Damasio A.R."/>
            <person name="Diallinas G."/>
            <person name="Emri T."/>
            <person name="Fekete E."/>
            <person name="Flipphi M."/>
            <person name="Freyberg S."/>
            <person name="Gallo A."/>
            <person name="Gournas C."/>
            <person name="Habgood R."/>
            <person name="Hainaut M."/>
            <person name="Harispe M.L."/>
            <person name="Henrissat B."/>
            <person name="Hilden K.S."/>
            <person name="Hope R."/>
            <person name="Hossain A."/>
            <person name="Karabika E."/>
            <person name="Karaffa L."/>
            <person name="Karanyi Z."/>
            <person name="Krasevec N."/>
            <person name="Kuo A."/>
            <person name="Kusch H."/>
            <person name="LaButti K."/>
            <person name="Lagendijk E.L."/>
            <person name="Lapidus A."/>
            <person name="Levasseur A."/>
            <person name="Lindquist E."/>
            <person name="Lipzen A."/>
            <person name="Logrieco A.F."/>
            <person name="MacCabe A."/>
            <person name="Maekelae M.R."/>
            <person name="Malavazi I."/>
            <person name="Melin P."/>
            <person name="Meyer V."/>
            <person name="Mielnichuk N."/>
            <person name="Miskei M."/>
            <person name="Molnar A.P."/>
            <person name="Mule G."/>
            <person name="Ngan C.Y."/>
            <person name="Orejas M."/>
            <person name="Orosz E."/>
            <person name="Ouedraogo J.P."/>
            <person name="Overkamp K.M."/>
            <person name="Park H.-S."/>
            <person name="Perrone G."/>
            <person name="Piumi F."/>
            <person name="Punt P.J."/>
            <person name="Ram A.F."/>
            <person name="Ramon A."/>
            <person name="Rauscher S."/>
            <person name="Record E."/>
            <person name="Riano-Pachon D.M."/>
            <person name="Robert V."/>
            <person name="Roehrig J."/>
            <person name="Ruller R."/>
            <person name="Salamov A."/>
            <person name="Salih N.S."/>
            <person name="Samson R.A."/>
            <person name="Sandor E."/>
            <person name="Sanguinetti M."/>
            <person name="Schuetze T."/>
            <person name="Sepcic K."/>
            <person name="Shelest E."/>
            <person name="Sherlock G."/>
            <person name="Sophianopoulou V."/>
            <person name="Squina F.M."/>
            <person name="Sun H."/>
            <person name="Susca A."/>
            <person name="Todd R.B."/>
            <person name="Tsang A."/>
            <person name="Unkles S.E."/>
            <person name="van de Wiele N."/>
            <person name="van Rossen-Uffink D."/>
            <person name="Oliveira J.V."/>
            <person name="Vesth T.C."/>
            <person name="Visser J."/>
            <person name="Yu J.-H."/>
            <person name="Zhou M."/>
            <person name="Andersen M.R."/>
            <person name="Archer D.B."/>
            <person name="Baker S.E."/>
            <person name="Benoit I."/>
            <person name="Brakhage A.A."/>
            <person name="Braus G.H."/>
            <person name="Fischer R."/>
            <person name="Frisvad J.C."/>
            <person name="Goldman G.H."/>
            <person name="Houbraken J."/>
            <person name="Oakley B."/>
            <person name="Pocsi I."/>
            <person name="Scazzocchio C."/>
            <person name="Seiboth B."/>
            <person name="vanKuyk P.A."/>
            <person name="Wortman J."/>
            <person name="Dyer P.S."/>
            <person name="Grigoriev I.V."/>
        </authorList>
    </citation>
    <scope>NUCLEOTIDE SEQUENCE [LARGE SCALE GENOMIC DNA]</scope>
    <source>
        <strain evidence="7">ATCC 16872 / CBS 172.66 / WB 5094</strain>
    </source>
</reference>
<accession>A0A1L9WK09</accession>
<dbReference type="GO" id="GO:0044550">
    <property type="term" value="P:secondary metabolite biosynthetic process"/>
    <property type="evidence" value="ECO:0007669"/>
    <property type="project" value="UniProtKB-ARBA"/>
</dbReference>
<dbReference type="EMBL" id="KV878985">
    <property type="protein sequence ID" value="OJJ96499.1"/>
    <property type="molecule type" value="Genomic_DNA"/>
</dbReference>
<dbReference type="GeneID" id="30976689"/>
<evidence type="ECO:0000256" key="3">
    <source>
        <dbReference type="ARBA" id="ARBA00023002"/>
    </source>
</evidence>
<comment type="similarity">
    <text evidence="1 4">Belongs to the short-chain dehydrogenases/reductases (SDR) family.</text>
</comment>
<dbReference type="AlphaFoldDB" id="A0A1L9WK09"/>
<protein>
    <recommendedName>
        <fullName evidence="5">Ketoreductase domain-containing protein</fullName>
    </recommendedName>
</protein>
<dbReference type="Pfam" id="PF00106">
    <property type="entry name" value="adh_short"/>
    <property type="match status" value="1"/>
</dbReference>
<sequence>MPKTYLITGSSSGLGAALAHSALQAGHTVLATARNPTQASLTNPQLTNHPNLTWLPLDITSPDTLSTLLAALAAHPPVDVLINNAGYSLLGSIEDMTLAEVAAQFDTNVFGAIRVLQAVLPSMRARRAGTIVNVSSSAGVDGLPACAVYAGSKFALEGMSESLSKELAPFGIRVLLVEPGTLRTGFWAAFVEPAAGLNPEYAGTPVEAVLTKFRGNKTAKDAAGSDPVKAAQRIVEVVDGTGLGRGKDGLLRVPLGEDCYRRFQAKVEGLQQNLEQMREIAHSIGFEE</sequence>
<dbReference type="VEuPathDB" id="FungiDB:ASPACDRAFT_54400"/>
<dbReference type="CDD" id="cd05374">
    <property type="entry name" value="17beta-HSD-like_SDR_c"/>
    <property type="match status" value="1"/>
</dbReference>
<evidence type="ECO:0000313" key="6">
    <source>
        <dbReference type="EMBL" id="OJJ96499.1"/>
    </source>
</evidence>
<dbReference type="InterPro" id="IPR051911">
    <property type="entry name" value="SDR_oxidoreductase"/>
</dbReference>
<dbReference type="InterPro" id="IPR057326">
    <property type="entry name" value="KR_dom"/>
</dbReference>
<evidence type="ECO:0000313" key="7">
    <source>
        <dbReference type="Proteomes" id="UP000184546"/>
    </source>
</evidence>
<dbReference type="PANTHER" id="PTHR43976:SF16">
    <property type="entry name" value="SHORT-CHAIN DEHYDROGENASE_REDUCTASE FAMILY PROTEIN"/>
    <property type="match status" value="1"/>
</dbReference>
<dbReference type="PROSITE" id="PS00061">
    <property type="entry name" value="ADH_SHORT"/>
    <property type="match status" value="1"/>
</dbReference>
<dbReference type="RefSeq" id="XP_020052839.1">
    <property type="nucleotide sequence ID" value="XM_020202875.1"/>
</dbReference>
<dbReference type="InterPro" id="IPR002347">
    <property type="entry name" value="SDR_fam"/>
</dbReference>
<dbReference type="PRINTS" id="PR00080">
    <property type="entry name" value="SDRFAMILY"/>
</dbReference>
<evidence type="ECO:0000259" key="5">
    <source>
        <dbReference type="SMART" id="SM00822"/>
    </source>
</evidence>
<keyword evidence="2" id="KW-0521">NADP</keyword>
<dbReference type="Gene3D" id="3.40.50.720">
    <property type="entry name" value="NAD(P)-binding Rossmann-like Domain"/>
    <property type="match status" value="1"/>
</dbReference>
<dbReference type="SUPFAM" id="SSF51735">
    <property type="entry name" value="NAD(P)-binding Rossmann-fold domains"/>
    <property type="match status" value="1"/>
</dbReference>
<keyword evidence="7" id="KW-1185">Reference proteome</keyword>
<dbReference type="Proteomes" id="UP000184546">
    <property type="component" value="Unassembled WGS sequence"/>
</dbReference>
<dbReference type="InterPro" id="IPR020904">
    <property type="entry name" value="Sc_DH/Rdtase_CS"/>
</dbReference>
<evidence type="ECO:0000256" key="1">
    <source>
        <dbReference type="ARBA" id="ARBA00006484"/>
    </source>
</evidence>
<dbReference type="OrthoDB" id="1274115at2759"/>
<evidence type="ECO:0000256" key="2">
    <source>
        <dbReference type="ARBA" id="ARBA00022857"/>
    </source>
</evidence>
<organism evidence="6 7">
    <name type="scientific">Aspergillus aculeatus (strain ATCC 16872 / CBS 172.66 / WB 5094)</name>
    <dbReference type="NCBI Taxonomy" id="690307"/>
    <lineage>
        <taxon>Eukaryota</taxon>
        <taxon>Fungi</taxon>
        <taxon>Dikarya</taxon>
        <taxon>Ascomycota</taxon>
        <taxon>Pezizomycotina</taxon>
        <taxon>Eurotiomycetes</taxon>
        <taxon>Eurotiomycetidae</taxon>
        <taxon>Eurotiales</taxon>
        <taxon>Aspergillaceae</taxon>
        <taxon>Aspergillus</taxon>
        <taxon>Aspergillus subgen. Circumdati</taxon>
    </lineage>
</organism>
<dbReference type="InterPro" id="IPR036291">
    <property type="entry name" value="NAD(P)-bd_dom_sf"/>
</dbReference>
<gene>
    <name evidence="6" type="ORF">ASPACDRAFT_54400</name>
</gene>
<proteinExistence type="inferred from homology"/>
<dbReference type="SMART" id="SM00822">
    <property type="entry name" value="PKS_KR"/>
    <property type="match status" value="1"/>
</dbReference>
<evidence type="ECO:0000256" key="4">
    <source>
        <dbReference type="RuleBase" id="RU000363"/>
    </source>
</evidence>
<dbReference type="OMA" id="CWPLAKK"/>
<dbReference type="PRINTS" id="PR00081">
    <property type="entry name" value="GDHRDH"/>
</dbReference>
<dbReference type="STRING" id="690307.A0A1L9WK09"/>
<name>A0A1L9WK09_ASPA1</name>
<feature type="domain" description="Ketoreductase" evidence="5">
    <location>
        <begin position="3"/>
        <end position="190"/>
    </location>
</feature>
<dbReference type="PANTHER" id="PTHR43976">
    <property type="entry name" value="SHORT CHAIN DEHYDROGENASE"/>
    <property type="match status" value="1"/>
</dbReference>
<dbReference type="GO" id="GO:0016491">
    <property type="term" value="F:oxidoreductase activity"/>
    <property type="evidence" value="ECO:0007669"/>
    <property type="project" value="UniProtKB-KW"/>
</dbReference>